<evidence type="ECO:0000313" key="2">
    <source>
        <dbReference type="Proteomes" id="UP001732700"/>
    </source>
</evidence>
<dbReference type="EnsemblPlants" id="AVESA.00010b.r2.5AG0794920.1">
    <property type="protein sequence ID" value="AVESA.00010b.r2.5AG0794920.1.CDS"/>
    <property type="gene ID" value="AVESA.00010b.r2.5AG0794920"/>
</dbReference>
<protein>
    <submittedName>
        <fullName evidence="1">Uncharacterized protein</fullName>
    </submittedName>
</protein>
<keyword evidence="2" id="KW-1185">Reference proteome</keyword>
<evidence type="ECO:0000313" key="1">
    <source>
        <dbReference type="EnsemblPlants" id="AVESA.00010b.r2.5AG0794920.1.CDS"/>
    </source>
</evidence>
<proteinExistence type="predicted"/>
<sequence length="394" mass="40849">MSLHRSSVALAALLAVSVLLGSPPCTAATHDHDHKPIVARVRKDSSTSLYTIAIKAGGVPLLLDLAGPLLWLANCPSPHRTFPCDTGVCKVANWNHPPNCPYVPATACSKGAACTAYPYNPVDGRCGHDDATTITLAANATDGKNPLFPVSFRAVGSCAPGELLASLPPGAAGVAGLSRLPLSLPWQVGYRLDVPKQFALCLPGGSGSDGVAVFGGGPFQLLAAPPVEIAAGLRENQLPLLRNPKINNGAYYFRITGVTVNQEKVPTPPGAFDLDPRRGTGGAVFSTASALGVTRLGYAVANIDLMLEGGQNWTLSGGSSLVQVDEHTVCFAIVEMGASMPAAANSPAVIVGGFQMEERLLMFDLEKGTFGFSGPLSGIRTGCSNFNFTMGKPE</sequence>
<organism evidence="1 2">
    <name type="scientific">Avena sativa</name>
    <name type="common">Oat</name>
    <dbReference type="NCBI Taxonomy" id="4498"/>
    <lineage>
        <taxon>Eukaryota</taxon>
        <taxon>Viridiplantae</taxon>
        <taxon>Streptophyta</taxon>
        <taxon>Embryophyta</taxon>
        <taxon>Tracheophyta</taxon>
        <taxon>Spermatophyta</taxon>
        <taxon>Magnoliopsida</taxon>
        <taxon>Liliopsida</taxon>
        <taxon>Poales</taxon>
        <taxon>Poaceae</taxon>
        <taxon>BOP clade</taxon>
        <taxon>Pooideae</taxon>
        <taxon>Poodae</taxon>
        <taxon>Poeae</taxon>
        <taxon>Poeae Chloroplast Group 1 (Aveneae type)</taxon>
        <taxon>Aveninae</taxon>
        <taxon>Avena</taxon>
    </lineage>
</organism>
<reference evidence="1" key="1">
    <citation type="submission" date="2021-05" db="EMBL/GenBank/DDBJ databases">
        <authorList>
            <person name="Scholz U."/>
            <person name="Mascher M."/>
            <person name="Fiebig A."/>
        </authorList>
    </citation>
    <scope>NUCLEOTIDE SEQUENCE [LARGE SCALE GENOMIC DNA]</scope>
</reference>
<name>A0ACD5XM34_AVESA</name>
<reference evidence="1" key="2">
    <citation type="submission" date="2025-09" db="UniProtKB">
        <authorList>
            <consortium name="EnsemblPlants"/>
        </authorList>
    </citation>
    <scope>IDENTIFICATION</scope>
</reference>
<dbReference type="Proteomes" id="UP001732700">
    <property type="component" value="Chromosome 5A"/>
</dbReference>
<accession>A0ACD5XM34</accession>